<evidence type="ECO:0000256" key="2">
    <source>
        <dbReference type="ARBA" id="ARBA00023015"/>
    </source>
</evidence>
<dbReference type="PANTHER" id="PTHR30126:SF39">
    <property type="entry name" value="HTH-TYPE TRANSCRIPTIONAL REGULATOR CYSL"/>
    <property type="match status" value="1"/>
</dbReference>
<evidence type="ECO:0000313" key="6">
    <source>
        <dbReference type="EMBL" id="RVW07540.1"/>
    </source>
</evidence>
<dbReference type="Pfam" id="PF03466">
    <property type="entry name" value="LysR_substrate"/>
    <property type="match status" value="1"/>
</dbReference>
<comment type="caution">
    <text evidence="6">The sequence shown here is derived from an EMBL/GenBank/DDBJ whole genome shotgun (WGS) entry which is preliminary data.</text>
</comment>
<keyword evidence="2" id="KW-0805">Transcription regulation</keyword>
<dbReference type="EMBL" id="RKLP01000012">
    <property type="protein sequence ID" value="RVW07540.1"/>
    <property type="molecule type" value="Genomic_DNA"/>
</dbReference>
<evidence type="ECO:0000256" key="4">
    <source>
        <dbReference type="ARBA" id="ARBA00023163"/>
    </source>
</evidence>
<dbReference type="Gene3D" id="1.10.10.10">
    <property type="entry name" value="Winged helix-like DNA-binding domain superfamily/Winged helix DNA-binding domain"/>
    <property type="match status" value="1"/>
</dbReference>
<proteinExistence type="inferred from homology"/>
<dbReference type="GO" id="GO:0000976">
    <property type="term" value="F:transcription cis-regulatory region binding"/>
    <property type="evidence" value="ECO:0007669"/>
    <property type="project" value="TreeGrafter"/>
</dbReference>
<name>A0A438B995_9NOCA</name>
<evidence type="ECO:0000259" key="5">
    <source>
        <dbReference type="PROSITE" id="PS50931"/>
    </source>
</evidence>
<dbReference type="SUPFAM" id="SSF46785">
    <property type="entry name" value="Winged helix' DNA-binding domain"/>
    <property type="match status" value="1"/>
</dbReference>
<dbReference type="PANTHER" id="PTHR30126">
    <property type="entry name" value="HTH-TYPE TRANSCRIPTIONAL REGULATOR"/>
    <property type="match status" value="1"/>
</dbReference>
<comment type="similarity">
    <text evidence="1">Belongs to the LysR transcriptional regulatory family.</text>
</comment>
<dbReference type="Pfam" id="PF00126">
    <property type="entry name" value="HTH_1"/>
    <property type="match status" value="1"/>
</dbReference>
<dbReference type="RefSeq" id="WP_127918132.1">
    <property type="nucleotide sequence ID" value="NZ_RKLP01000012.1"/>
</dbReference>
<reference evidence="6 7" key="1">
    <citation type="submission" date="2018-11" db="EMBL/GenBank/DDBJ databases">
        <title>Rhodococcus spongicola sp. nov. and Rhodococcus xishaensis sp. nov. from marine sponges.</title>
        <authorList>
            <person name="Li L."/>
            <person name="Lin H.W."/>
        </authorList>
    </citation>
    <scope>NUCLEOTIDE SEQUENCE [LARGE SCALE GENOMIC DNA]</scope>
    <source>
        <strain evidence="6 7">CCTCC AB2014297</strain>
    </source>
</reference>
<keyword evidence="4" id="KW-0804">Transcription</keyword>
<keyword evidence="7" id="KW-1185">Reference proteome</keyword>
<evidence type="ECO:0000313" key="7">
    <source>
        <dbReference type="Proteomes" id="UP000286208"/>
    </source>
</evidence>
<evidence type="ECO:0000256" key="1">
    <source>
        <dbReference type="ARBA" id="ARBA00009437"/>
    </source>
</evidence>
<dbReference type="SUPFAM" id="SSF53850">
    <property type="entry name" value="Periplasmic binding protein-like II"/>
    <property type="match status" value="1"/>
</dbReference>
<dbReference type="Proteomes" id="UP000286208">
    <property type="component" value="Unassembled WGS sequence"/>
</dbReference>
<dbReference type="InterPro" id="IPR036390">
    <property type="entry name" value="WH_DNA-bd_sf"/>
</dbReference>
<dbReference type="InterPro" id="IPR005119">
    <property type="entry name" value="LysR_subst-bd"/>
</dbReference>
<dbReference type="PROSITE" id="PS50931">
    <property type="entry name" value="HTH_LYSR"/>
    <property type="match status" value="1"/>
</dbReference>
<protein>
    <submittedName>
        <fullName evidence="6">LysR family transcriptional regulator</fullName>
    </submittedName>
</protein>
<gene>
    <name evidence="6" type="ORF">EGT67_21495</name>
</gene>
<dbReference type="Gene3D" id="3.40.190.10">
    <property type="entry name" value="Periplasmic binding protein-like II"/>
    <property type="match status" value="2"/>
</dbReference>
<evidence type="ECO:0000256" key="3">
    <source>
        <dbReference type="ARBA" id="ARBA00023125"/>
    </source>
</evidence>
<keyword evidence="3" id="KW-0238">DNA-binding</keyword>
<dbReference type="GO" id="GO:0003700">
    <property type="term" value="F:DNA-binding transcription factor activity"/>
    <property type="evidence" value="ECO:0007669"/>
    <property type="project" value="InterPro"/>
</dbReference>
<organism evidence="6 7">
    <name type="scientific">Prescottella agglutinans</name>
    <dbReference type="NCBI Taxonomy" id="1644129"/>
    <lineage>
        <taxon>Bacteria</taxon>
        <taxon>Bacillati</taxon>
        <taxon>Actinomycetota</taxon>
        <taxon>Actinomycetes</taxon>
        <taxon>Mycobacteriales</taxon>
        <taxon>Nocardiaceae</taxon>
        <taxon>Prescottella</taxon>
    </lineage>
</organism>
<dbReference type="InterPro" id="IPR036388">
    <property type="entry name" value="WH-like_DNA-bd_sf"/>
</dbReference>
<dbReference type="InterPro" id="IPR000847">
    <property type="entry name" value="LysR_HTH_N"/>
</dbReference>
<dbReference type="AlphaFoldDB" id="A0A438B995"/>
<feature type="domain" description="HTH lysR-type" evidence="5">
    <location>
        <begin position="6"/>
        <end position="63"/>
    </location>
</feature>
<dbReference type="OrthoDB" id="9808620at2"/>
<sequence>MSPRSLDFTALELLVNVSDCGSLSAASRLVGMAQPNASRCIKQLERRFGMTLLRRSTTGSVLTPSGTVVAYWARKILDDTEKLLEVVDGLRAERSRGLRVSASMTVAEHLMPLWLGRFRQSHPELTIHLEVQNSLRVFEQISDGSCELGFVESPTIPKRLESTPVARDRLVIVVHPGHPWATRTRPVTAPELAMTPLIVREPGSGTRTTLDLALEPHPRAAPLLELGSSGAIRSSVLAGVGPAVLSTLAVADAVASGDLTVVEVDGLKLDRTLRAVWSAQGPLHTAADELVRMARDFGSERLARRRA</sequence>
<accession>A0A438B995</accession>